<keyword evidence="2" id="KW-1185">Reference proteome</keyword>
<dbReference type="AlphaFoldDB" id="A0A119AYM0"/>
<proteinExistence type="predicted"/>
<evidence type="ECO:0000313" key="1">
    <source>
        <dbReference type="EMBL" id="KVV55593.1"/>
    </source>
</evidence>
<protein>
    <submittedName>
        <fullName evidence="1">Uncharacterized protein</fullName>
    </submittedName>
</protein>
<dbReference type="Proteomes" id="UP000062317">
    <property type="component" value="Unassembled WGS sequence"/>
</dbReference>
<accession>A0A119AYM0</accession>
<evidence type="ECO:0000313" key="2">
    <source>
        <dbReference type="Proteomes" id="UP000062317"/>
    </source>
</evidence>
<comment type="caution">
    <text evidence="1">The sequence shown here is derived from an EMBL/GenBank/DDBJ whole genome shotgun (WGS) entry which is preliminary data.</text>
</comment>
<reference evidence="1 2" key="1">
    <citation type="submission" date="2015-11" db="EMBL/GenBank/DDBJ databases">
        <title>Expanding the genomic diversity of Burkholderia species for the development of highly accurate diagnostics.</title>
        <authorList>
            <person name="Sahl J."/>
            <person name="Keim P."/>
            <person name="Wagner D."/>
        </authorList>
    </citation>
    <scope>NUCLEOTIDE SEQUENCE [LARGE SCALE GENOMIC DNA]</scope>
    <source>
        <strain evidence="1 2">MSMB1301WGS</strain>
    </source>
</reference>
<sequence>MRIGLRRVGAWRPMKPSGVKQSAKQMPCGVDMPVSVFVRSPHECARVAHSCGCIAKTGATRDIASWLSRLARWQFDQVIDRNIKCAGQLRHRVSSANTLTGFQLAEIGLADPRSCCKHVLGHAAMIAPRANGMIACQFGIEYGGRDAVAVVACLGVREQRFIFEIFQQALHAVPQFDRNHRKGSVAVLLDKLNFGHL</sequence>
<organism evidence="1 2">
    <name type="scientific">Burkholderia territorii</name>
    <dbReference type="NCBI Taxonomy" id="1503055"/>
    <lineage>
        <taxon>Bacteria</taxon>
        <taxon>Pseudomonadati</taxon>
        <taxon>Pseudomonadota</taxon>
        <taxon>Betaproteobacteria</taxon>
        <taxon>Burkholderiales</taxon>
        <taxon>Burkholderiaceae</taxon>
        <taxon>Burkholderia</taxon>
        <taxon>Burkholderia cepacia complex</taxon>
    </lineage>
</organism>
<name>A0A119AYM0_9BURK</name>
<gene>
    <name evidence="1" type="ORF">WT27_25700</name>
</gene>
<dbReference type="EMBL" id="LPEQ01000025">
    <property type="protein sequence ID" value="KVV55593.1"/>
    <property type="molecule type" value="Genomic_DNA"/>
</dbReference>